<gene>
    <name evidence="1" type="ORF">Pint_25386</name>
</gene>
<dbReference type="EMBL" id="CM047742">
    <property type="protein sequence ID" value="KAJ0035617.1"/>
    <property type="molecule type" value="Genomic_DNA"/>
</dbReference>
<dbReference type="Proteomes" id="UP001163603">
    <property type="component" value="Chromosome 7"/>
</dbReference>
<organism evidence="1 2">
    <name type="scientific">Pistacia integerrima</name>
    <dbReference type="NCBI Taxonomy" id="434235"/>
    <lineage>
        <taxon>Eukaryota</taxon>
        <taxon>Viridiplantae</taxon>
        <taxon>Streptophyta</taxon>
        <taxon>Embryophyta</taxon>
        <taxon>Tracheophyta</taxon>
        <taxon>Spermatophyta</taxon>
        <taxon>Magnoliopsida</taxon>
        <taxon>eudicotyledons</taxon>
        <taxon>Gunneridae</taxon>
        <taxon>Pentapetalae</taxon>
        <taxon>rosids</taxon>
        <taxon>malvids</taxon>
        <taxon>Sapindales</taxon>
        <taxon>Anacardiaceae</taxon>
        <taxon>Pistacia</taxon>
    </lineage>
</organism>
<name>A0ACC0YHK8_9ROSI</name>
<proteinExistence type="predicted"/>
<keyword evidence="2" id="KW-1185">Reference proteome</keyword>
<evidence type="ECO:0000313" key="1">
    <source>
        <dbReference type="EMBL" id="KAJ0035617.1"/>
    </source>
</evidence>
<reference evidence="2" key="1">
    <citation type="journal article" date="2023" name="G3 (Bethesda)">
        <title>Genome assembly and association tests identify interacting loci associated with vigor, precocity, and sex in interspecific pistachio rootstocks.</title>
        <authorList>
            <person name="Palmer W."/>
            <person name="Jacygrad E."/>
            <person name="Sagayaradj S."/>
            <person name="Cavanaugh K."/>
            <person name="Han R."/>
            <person name="Bertier L."/>
            <person name="Beede B."/>
            <person name="Kafkas S."/>
            <person name="Golino D."/>
            <person name="Preece J."/>
            <person name="Michelmore R."/>
        </authorList>
    </citation>
    <scope>NUCLEOTIDE SEQUENCE [LARGE SCALE GENOMIC DNA]</scope>
</reference>
<accession>A0ACC0YHK8</accession>
<protein>
    <submittedName>
        <fullName evidence="1">Uncharacterized protein</fullName>
    </submittedName>
</protein>
<comment type="caution">
    <text evidence="1">The sequence shown here is derived from an EMBL/GenBank/DDBJ whole genome shotgun (WGS) entry which is preliminary data.</text>
</comment>
<evidence type="ECO:0000313" key="2">
    <source>
        <dbReference type="Proteomes" id="UP001163603"/>
    </source>
</evidence>
<sequence>MHASTALSSQIVGVIFFNGASPPESETVLNLMFTSRPSSRWLAETESNSNATMAAEVVLVRRTLAWLTGIILLVATLLGVRLYSFNKGLTPVLYLKRYWIFTSFSICLLQGTPFCILMSSSTK</sequence>